<keyword evidence="4" id="KW-1185">Reference proteome</keyword>
<feature type="transmembrane region" description="Helical" evidence="2">
    <location>
        <begin position="79"/>
        <end position="103"/>
    </location>
</feature>
<keyword evidence="2" id="KW-0472">Membrane</keyword>
<evidence type="ECO:0000313" key="3">
    <source>
        <dbReference type="EMBL" id="MDL5031909.1"/>
    </source>
</evidence>
<reference evidence="3 4" key="1">
    <citation type="submission" date="2023-06" db="EMBL/GenBank/DDBJ databases">
        <title>Pelomonas sp. APW6 16S ribosomal RNA gene genome sequencing and assembly.</title>
        <authorList>
            <person name="Woo H."/>
        </authorList>
    </citation>
    <scope>NUCLEOTIDE SEQUENCE [LARGE SCALE GENOMIC DNA]</scope>
    <source>
        <strain evidence="3 4">APW6</strain>
    </source>
</reference>
<evidence type="ECO:0008006" key="5">
    <source>
        <dbReference type="Google" id="ProtNLM"/>
    </source>
</evidence>
<feature type="transmembrane region" description="Helical" evidence="2">
    <location>
        <begin position="33"/>
        <end position="58"/>
    </location>
</feature>
<dbReference type="EMBL" id="JASVDS010000002">
    <property type="protein sequence ID" value="MDL5031909.1"/>
    <property type="molecule type" value="Genomic_DNA"/>
</dbReference>
<dbReference type="RefSeq" id="WP_285982018.1">
    <property type="nucleotide sequence ID" value="NZ_JASVDS010000002.1"/>
</dbReference>
<feature type="region of interest" description="Disordered" evidence="1">
    <location>
        <begin position="1"/>
        <end position="24"/>
    </location>
</feature>
<organism evidence="3 4">
    <name type="scientific">Roseateles subflavus</name>
    <dbReference type="NCBI Taxonomy" id="3053353"/>
    <lineage>
        <taxon>Bacteria</taxon>
        <taxon>Pseudomonadati</taxon>
        <taxon>Pseudomonadota</taxon>
        <taxon>Betaproteobacteria</taxon>
        <taxon>Burkholderiales</taxon>
        <taxon>Sphaerotilaceae</taxon>
        <taxon>Roseateles</taxon>
    </lineage>
</organism>
<accession>A0ABT7LGC5</accession>
<sequence>MIDHTKGPQPARRRPRPIARSPQQEQSLRNLTLVVYVLYGLSLVTGLPVLLALVLNYARLAESRGTLYDSHLRWLLRTFWWGLFWLLFGGALLVAGMASGSIGASNAYVDHDYRVFGIVSFFLAAAVLFLDWLWVVTRLVRGLLNWNDHLAMPG</sequence>
<evidence type="ECO:0000256" key="2">
    <source>
        <dbReference type="SAM" id="Phobius"/>
    </source>
</evidence>
<evidence type="ECO:0000313" key="4">
    <source>
        <dbReference type="Proteomes" id="UP001238603"/>
    </source>
</evidence>
<evidence type="ECO:0000256" key="1">
    <source>
        <dbReference type="SAM" id="MobiDB-lite"/>
    </source>
</evidence>
<name>A0ABT7LGC5_9BURK</name>
<feature type="transmembrane region" description="Helical" evidence="2">
    <location>
        <begin position="115"/>
        <end position="136"/>
    </location>
</feature>
<dbReference type="Proteomes" id="UP001238603">
    <property type="component" value="Unassembled WGS sequence"/>
</dbReference>
<proteinExistence type="predicted"/>
<protein>
    <recommendedName>
        <fullName evidence="5">Transmembrane protein</fullName>
    </recommendedName>
</protein>
<gene>
    <name evidence="3" type="ORF">QRD43_08300</name>
</gene>
<keyword evidence="2" id="KW-1133">Transmembrane helix</keyword>
<comment type="caution">
    <text evidence="3">The sequence shown here is derived from an EMBL/GenBank/DDBJ whole genome shotgun (WGS) entry which is preliminary data.</text>
</comment>
<keyword evidence="2" id="KW-0812">Transmembrane</keyword>